<sequence>MDWKIGACLISGVSSGIGKATAEKLLLEGGQVLGYSRKAPEISHSNFSYFPCDVLNTKELETFLKKIKKENITSLVLNCGIGLFGHLEEMSIKEAKDLFEVNFFSHMSAVKELLPEFKKRGKGHIIAIGSESALVAKRKGSLYCASKFALRGFIEAMRDELESSGIKVTMIHPGMVETPFFDDLFFKPGEDESEHLKAKDVAEAVFYALSSRPGCVIENIVLSPQKKKVLFKKNQ</sequence>
<dbReference type="GO" id="GO:0005829">
    <property type="term" value="C:cytosol"/>
    <property type="evidence" value="ECO:0007669"/>
    <property type="project" value="TreeGrafter"/>
</dbReference>
<accession>A0A090D195</accession>
<dbReference type="Proteomes" id="UP000031552">
    <property type="component" value="Unassembled WGS sequence"/>
</dbReference>
<dbReference type="eggNOG" id="COG4221">
    <property type="taxonomic scope" value="Bacteria"/>
</dbReference>
<dbReference type="PROSITE" id="PS00061">
    <property type="entry name" value="ADH_SHORT"/>
    <property type="match status" value="1"/>
</dbReference>
<dbReference type="OrthoDB" id="9808814at2"/>
<dbReference type="PANTHER" id="PTHR43391:SF86">
    <property type="entry name" value="SHORT-CHAIN DEHYDROGENASE_REDUCTASE FAMILY PROTEIN"/>
    <property type="match status" value="1"/>
</dbReference>
<dbReference type="GO" id="GO:0016491">
    <property type="term" value="F:oxidoreductase activity"/>
    <property type="evidence" value="ECO:0007669"/>
    <property type="project" value="UniProtKB-KW"/>
</dbReference>
<keyword evidence="4" id="KW-1185">Reference proteome</keyword>
<dbReference type="InterPro" id="IPR036291">
    <property type="entry name" value="NAD(P)-bd_dom_sf"/>
</dbReference>
<protein>
    <submittedName>
        <fullName evidence="3">Short-chain dehydrogenase/reductase</fullName>
    </submittedName>
</protein>
<keyword evidence="2" id="KW-0560">Oxidoreductase</keyword>
<dbReference type="SUPFAM" id="SSF51735">
    <property type="entry name" value="NAD(P)-binding Rossmann-fold domains"/>
    <property type="match status" value="1"/>
</dbReference>
<dbReference type="Pfam" id="PF00106">
    <property type="entry name" value="adh_short"/>
    <property type="match status" value="1"/>
</dbReference>
<dbReference type="STRING" id="1437425.CSEC_2335"/>
<organism evidence="3 4">
    <name type="scientific">Candidatus Criblamydia sequanensis CRIB-18</name>
    <dbReference type="NCBI Taxonomy" id="1437425"/>
    <lineage>
        <taxon>Bacteria</taxon>
        <taxon>Pseudomonadati</taxon>
        <taxon>Chlamydiota</taxon>
        <taxon>Chlamydiia</taxon>
        <taxon>Parachlamydiales</taxon>
        <taxon>Candidatus Criblamydiaceae</taxon>
        <taxon>Candidatus Criblamydia</taxon>
    </lineage>
</organism>
<dbReference type="RefSeq" id="WP_041018688.1">
    <property type="nucleotide sequence ID" value="NZ_CCEJ010000013.1"/>
</dbReference>
<dbReference type="PRINTS" id="PR00081">
    <property type="entry name" value="GDHRDH"/>
</dbReference>
<evidence type="ECO:0000256" key="2">
    <source>
        <dbReference type="ARBA" id="ARBA00023002"/>
    </source>
</evidence>
<dbReference type="PANTHER" id="PTHR43391">
    <property type="entry name" value="RETINOL DEHYDROGENASE-RELATED"/>
    <property type="match status" value="1"/>
</dbReference>
<comment type="similarity">
    <text evidence="1">Belongs to the short-chain dehydrogenases/reductases (SDR) family.</text>
</comment>
<comment type="caution">
    <text evidence="3">The sequence shown here is derived from an EMBL/GenBank/DDBJ whole genome shotgun (WGS) entry which is preliminary data.</text>
</comment>
<dbReference type="AlphaFoldDB" id="A0A090D195"/>
<dbReference type="Gene3D" id="3.40.50.720">
    <property type="entry name" value="NAD(P)-binding Rossmann-like Domain"/>
    <property type="match status" value="1"/>
</dbReference>
<name>A0A090D195_9BACT</name>
<dbReference type="EMBL" id="CCEJ010000013">
    <property type="protein sequence ID" value="CDR35141.1"/>
    <property type="molecule type" value="Genomic_DNA"/>
</dbReference>
<proteinExistence type="inferred from homology"/>
<evidence type="ECO:0000313" key="4">
    <source>
        <dbReference type="Proteomes" id="UP000031552"/>
    </source>
</evidence>
<dbReference type="InterPro" id="IPR002347">
    <property type="entry name" value="SDR_fam"/>
</dbReference>
<evidence type="ECO:0000313" key="3">
    <source>
        <dbReference type="EMBL" id="CDR35141.1"/>
    </source>
</evidence>
<reference evidence="3" key="1">
    <citation type="submission" date="2013-12" db="EMBL/GenBank/DDBJ databases">
        <authorList>
            <person name="Linke B."/>
        </authorList>
    </citation>
    <scope>NUCLEOTIDE SEQUENCE [LARGE SCALE GENOMIC DNA]</scope>
    <source>
        <strain evidence="3">CRIB-18</strain>
    </source>
</reference>
<gene>
    <name evidence="3" type="ORF">CSEC_2335</name>
</gene>
<dbReference type="InterPro" id="IPR020904">
    <property type="entry name" value="Sc_DH/Rdtase_CS"/>
</dbReference>
<reference evidence="3" key="2">
    <citation type="submission" date="2014-09" db="EMBL/GenBank/DDBJ databases">
        <title>Criblamydia sequanensis harbors a mega-plasmid encoding arsenite resistance.</title>
        <authorList>
            <person name="Bertelli C."/>
            <person name="Goesmann A."/>
            <person name="Greub G."/>
        </authorList>
    </citation>
    <scope>NUCLEOTIDE SEQUENCE [LARGE SCALE GENOMIC DNA]</scope>
    <source>
        <strain evidence="3">CRIB-18</strain>
    </source>
</reference>
<evidence type="ECO:0000256" key="1">
    <source>
        <dbReference type="ARBA" id="ARBA00006484"/>
    </source>
</evidence>